<proteinExistence type="predicted"/>
<name>A0A8S5Q9M4_9CAUD</name>
<protein>
    <submittedName>
        <fullName evidence="2">ATPase</fullName>
    </submittedName>
</protein>
<keyword evidence="1" id="KW-0812">Transmembrane</keyword>
<reference evidence="2" key="1">
    <citation type="journal article" date="2021" name="Proc. Natl. Acad. Sci. U.S.A.">
        <title>A Catalog of Tens of Thousands of Viruses from Human Metagenomes Reveals Hidden Associations with Chronic Diseases.</title>
        <authorList>
            <person name="Tisza M.J."/>
            <person name="Buck C.B."/>
        </authorList>
    </citation>
    <scope>NUCLEOTIDE SEQUENCE</scope>
    <source>
        <strain evidence="2">CtZ5d16</strain>
    </source>
</reference>
<keyword evidence="1" id="KW-0472">Membrane</keyword>
<keyword evidence="1" id="KW-1133">Transmembrane helix</keyword>
<feature type="transmembrane region" description="Helical" evidence="1">
    <location>
        <begin position="15"/>
        <end position="38"/>
    </location>
</feature>
<dbReference type="EMBL" id="BK015606">
    <property type="protein sequence ID" value="DAE15507.1"/>
    <property type="molecule type" value="Genomic_DNA"/>
</dbReference>
<organism evidence="2">
    <name type="scientific">Podoviridae sp. ctZ5d16</name>
    <dbReference type="NCBI Taxonomy" id="2825257"/>
    <lineage>
        <taxon>Viruses</taxon>
        <taxon>Duplodnaviria</taxon>
        <taxon>Heunggongvirae</taxon>
        <taxon>Uroviricota</taxon>
        <taxon>Caudoviricetes</taxon>
    </lineage>
</organism>
<evidence type="ECO:0000313" key="2">
    <source>
        <dbReference type="EMBL" id="DAE15507.1"/>
    </source>
</evidence>
<sequence length="56" mass="6866">MIIALVKHTEITLQSLLFCTIWGYMILTVAMLAYFEWLDKRREKYRIRKGRECKRE</sequence>
<evidence type="ECO:0000256" key="1">
    <source>
        <dbReference type="SAM" id="Phobius"/>
    </source>
</evidence>
<accession>A0A8S5Q9M4</accession>